<dbReference type="InterPro" id="IPR039425">
    <property type="entry name" value="RNA_pol_sigma-70-like"/>
</dbReference>
<dbReference type="InterPro" id="IPR013324">
    <property type="entry name" value="RNA_pol_sigma_r3/r4-like"/>
</dbReference>
<feature type="domain" description="RNA polymerase sigma-70 region 2" evidence="6">
    <location>
        <begin position="24"/>
        <end position="89"/>
    </location>
</feature>
<accession>D5BIA6</accession>
<dbReference type="InterPro" id="IPR036388">
    <property type="entry name" value="WH-like_DNA-bd_sf"/>
</dbReference>
<dbReference type="EMBL" id="CP001650">
    <property type="protein sequence ID" value="ADF53519.1"/>
    <property type="molecule type" value="Genomic_DNA"/>
</dbReference>
<evidence type="ECO:0000259" key="7">
    <source>
        <dbReference type="Pfam" id="PF08281"/>
    </source>
</evidence>
<gene>
    <name evidence="8" type="ordered locus">ZPR_3202</name>
</gene>
<dbReference type="GO" id="GO:0003677">
    <property type="term" value="F:DNA binding"/>
    <property type="evidence" value="ECO:0007669"/>
    <property type="project" value="UniProtKB-KW"/>
</dbReference>
<dbReference type="Pfam" id="PF04542">
    <property type="entry name" value="Sigma70_r2"/>
    <property type="match status" value="1"/>
</dbReference>
<dbReference type="SUPFAM" id="SSF88659">
    <property type="entry name" value="Sigma3 and sigma4 domains of RNA polymerase sigma factors"/>
    <property type="match status" value="1"/>
</dbReference>
<evidence type="ECO:0000256" key="4">
    <source>
        <dbReference type="ARBA" id="ARBA00023125"/>
    </source>
</evidence>
<name>D5BIA6_ZUNPS</name>
<proteinExistence type="inferred from homology"/>
<dbReference type="Pfam" id="PF08281">
    <property type="entry name" value="Sigma70_r4_2"/>
    <property type="match status" value="1"/>
</dbReference>
<comment type="similarity">
    <text evidence="1">Belongs to the sigma-70 factor family. ECF subfamily.</text>
</comment>
<dbReference type="NCBIfam" id="TIGR02937">
    <property type="entry name" value="sigma70-ECF"/>
    <property type="match status" value="1"/>
</dbReference>
<dbReference type="AlphaFoldDB" id="D5BIA6"/>
<dbReference type="Proteomes" id="UP000001654">
    <property type="component" value="Chromosome"/>
</dbReference>
<dbReference type="SUPFAM" id="SSF88946">
    <property type="entry name" value="Sigma2 domain of RNA polymerase sigma factors"/>
    <property type="match status" value="1"/>
</dbReference>
<keyword evidence="9" id="KW-1185">Reference proteome</keyword>
<dbReference type="STRING" id="655815.ZPR_3202"/>
<dbReference type="InterPro" id="IPR014284">
    <property type="entry name" value="RNA_pol_sigma-70_dom"/>
</dbReference>
<protein>
    <submittedName>
        <fullName evidence="8">RNA polymerase, sigma-24 subunit, ECF subfamily protein</fullName>
    </submittedName>
</protein>
<dbReference type="PANTHER" id="PTHR43133:SF8">
    <property type="entry name" value="RNA POLYMERASE SIGMA FACTOR HI_1459-RELATED"/>
    <property type="match status" value="1"/>
</dbReference>
<dbReference type="PANTHER" id="PTHR43133">
    <property type="entry name" value="RNA POLYMERASE ECF-TYPE SIGMA FACTO"/>
    <property type="match status" value="1"/>
</dbReference>
<dbReference type="GO" id="GO:0006352">
    <property type="term" value="P:DNA-templated transcription initiation"/>
    <property type="evidence" value="ECO:0007669"/>
    <property type="project" value="InterPro"/>
</dbReference>
<dbReference type="Gene3D" id="1.10.10.10">
    <property type="entry name" value="Winged helix-like DNA-binding domain superfamily/Winged helix DNA-binding domain"/>
    <property type="match status" value="1"/>
</dbReference>
<dbReference type="InterPro" id="IPR013249">
    <property type="entry name" value="RNA_pol_sigma70_r4_t2"/>
</dbReference>
<evidence type="ECO:0000256" key="5">
    <source>
        <dbReference type="ARBA" id="ARBA00023163"/>
    </source>
</evidence>
<dbReference type="CDD" id="cd06171">
    <property type="entry name" value="Sigma70_r4"/>
    <property type="match status" value="1"/>
</dbReference>
<evidence type="ECO:0000256" key="3">
    <source>
        <dbReference type="ARBA" id="ARBA00023082"/>
    </source>
</evidence>
<dbReference type="GO" id="GO:0016987">
    <property type="term" value="F:sigma factor activity"/>
    <property type="evidence" value="ECO:0007669"/>
    <property type="project" value="UniProtKB-KW"/>
</dbReference>
<dbReference type="InterPro" id="IPR007627">
    <property type="entry name" value="RNA_pol_sigma70_r2"/>
</dbReference>
<keyword evidence="5" id="KW-0804">Transcription</keyword>
<organism evidence="8 9">
    <name type="scientific">Zunongwangia profunda (strain DSM 18752 / CCTCC AB 206139 / SM-A87)</name>
    <name type="common">Wangia profunda</name>
    <dbReference type="NCBI Taxonomy" id="655815"/>
    <lineage>
        <taxon>Bacteria</taxon>
        <taxon>Pseudomonadati</taxon>
        <taxon>Bacteroidota</taxon>
        <taxon>Flavobacteriia</taxon>
        <taxon>Flavobacteriales</taxon>
        <taxon>Flavobacteriaceae</taxon>
        <taxon>Zunongwangia</taxon>
    </lineage>
</organism>
<dbReference type="InterPro" id="IPR013325">
    <property type="entry name" value="RNA_pol_sigma_r2"/>
</dbReference>
<evidence type="ECO:0000256" key="1">
    <source>
        <dbReference type="ARBA" id="ARBA00010641"/>
    </source>
</evidence>
<evidence type="ECO:0000313" key="9">
    <source>
        <dbReference type="Proteomes" id="UP000001654"/>
    </source>
</evidence>
<feature type="domain" description="RNA polymerase sigma factor 70 region 4 type 2" evidence="7">
    <location>
        <begin position="117"/>
        <end position="167"/>
    </location>
</feature>
<evidence type="ECO:0000313" key="8">
    <source>
        <dbReference type="EMBL" id="ADF53519.1"/>
    </source>
</evidence>
<keyword evidence="4" id="KW-0238">DNA-binding</keyword>
<sequence>MKNLTDEELMSMVAKDHLDEMRILYERYHQWIYNFFIQMIRDKDICEDLMQTTFYKAIKYRKSYQGGKFDSWIFRIARNLSYDYFKAQKNQYQNEDHTIIHQIKEDEEDTNDDIIKLKMVMQKLTPEEREIIVLSRFQEMRYLQIAEVLGSTENAIKIKAHRTLKKLKKLFFESVEI</sequence>
<dbReference type="OrthoDB" id="9798255at2"/>
<dbReference type="HOGENOM" id="CLU_047691_3_4_10"/>
<evidence type="ECO:0000259" key="6">
    <source>
        <dbReference type="Pfam" id="PF04542"/>
    </source>
</evidence>
<dbReference type="KEGG" id="zpr:ZPR_3202"/>
<keyword evidence="3" id="KW-0731">Sigma factor</keyword>
<dbReference type="eggNOG" id="COG1595">
    <property type="taxonomic scope" value="Bacteria"/>
</dbReference>
<dbReference type="Gene3D" id="1.10.1740.10">
    <property type="match status" value="1"/>
</dbReference>
<dbReference type="RefSeq" id="WP_013072616.1">
    <property type="nucleotide sequence ID" value="NC_014041.1"/>
</dbReference>
<reference evidence="8 9" key="1">
    <citation type="journal article" date="2010" name="BMC Genomics">
        <title>The complete genome of Zunongwangia profunda SM-A87 reveals its adaptation to the deep-sea environment and ecological role in sedimentary organic nitrogen degradation.</title>
        <authorList>
            <person name="Qin Q.L."/>
            <person name="Zhang X.Y."/>
            <person name="Wang X.M."/>
            <person name="Liu G.M."/>
            <person name="Chen X.L."/>
            <person name="Xie B.B."/>
            <person name="Dang H.Y."/>
            <person name="Zhou B.C."/>
            <person name="Yu J."/>
            <person name="Zhang Y.Z."/>
        </authorList>
    </citation>
    <scope>NUCLEOTIDE SEQUENCE [LARGE SCALE GENOMIC DNA]</scope>
    <source>
        <strain evidence="9">DSM 18752 / CCTCC AB 206139 / SM-A87</strain>
    </source>
</reference>
<keyword evidence="2" id="KW-0805">Transcription regulation</keyword>
<evidence type="ECO:0000256" key="2">
    <source>
        <dbReference type="ARBA" id="ARBA00023015"/>
    </source>
</evidence>